<dbReference type="InterPro" id="IPR029052">
    <property type="entry name" value="Metallo-depent_PP-like"/>
</dbReference>
<reference evidence="2" key="1">
    <citation type="journal article" date="2020" name="Stud. Mycol.">
        <title>101 Dothideomycetes genomes: a test case for predicting lifestyles and emergence of pathogens.</title>
        <authorList>
            <person name="Haridas S."/>
            <person name="Albert R."/>
            <person name="Binder M."/>
            <person name="Bloem J."/>
            <person name="Labutti K."/>
            <person name="Salamov A."/>
            <person name="Andreopoulos B."/>
            <person name="Baker S."/>
            <person name="Barry K."/>
            <person name="Bills G."/>
            <person name="Bluhm B."/>
            <person name="Cannon C."/>
            <person name="Castanera R."/>
            <person name="Culley D."/>
            <person name="Daum C."/>
            <person name="Ezra D."/>
            <person name="Gonzalez J."/>
            <person name="Henrissat B."/>
            <person name="Kuo A."/>
            <person name="Liang C."/>
            <person name="Lipzen A."/>
            <person name="Lutzoni F."/>
            <person name="Magnuson J."/>
            <person name="Mondo S."/>
            <person name="Nolan M."/>
            <person name="Ohm R."/>
            <person name="Pangilinan J."/>
            <person name="Park H.-J."/>
            <person name="Ramirez L."/>
            <person name="Alfaro M."/>
            <person name="Sun H."/>
            <person name="Tritt A."/>
            <person name="Yoshinaga Y."/>
            <person name="Zwiers L.-H."/>
            <person name="Turgeon B."/>
            <person name="Goodwin S."/>
            <person name="Spatafora J."/>
            <person name="Crous P."/>
            <person name="Grigoriev I."/>
        </authorList>
    </citation>
    <scope>NUCLEOTIDE SEQUENCE</scope>
    <source>
        <strain evidence="2">CBS 116435</strain>
    </source>
</reference>
<dbReference type="Gene3D" id="3.60.21.10">
    <property type="match status" value="1"/>
</dbReference>
<name>A0A9P4QCA4_9PEZI</name>
<accession>A0A9P4QCA4</accession>
<feature type="domain" description="Calcineurin-like phosphoesterase" evidence="1">
    <location>
        <begin position="12"/>
        <end position="220"/>
    </location>
</feature>
<dbReference type="InterPro" id="IPR004843">
    <property type="entry name" value="Calcineurin-like_PHP"/>
</dbReference>
<keyword evidence="3" id="KW-1185">Reference proteome</keyword>
<protein>
    <submittedName>
        <fullName evidence="2">Metallo-dependent phosphatase</fullName>
    </submittedName>
</protein>
<dbReference type="OrthoDB" id="630188at2759"/>
<gene>
    <name evidence="2" type="ORF">K431DRAFT_319865</name>
</gene>
<organism evidence="2 3">
    <name type="scientific">Polychaeton citri CBS 116435</name>
    <dbReference type="NCBI Taxonomy" id="1314669"/>
    <lineage>
        <taxon>Eukaryota</taxon>
        <taxon>Fungi</taxon>
        <taxon>Dikarya</taxon>
        <taxon>Ascomycota</taxon>
        <taxon>Pezizomycotina</taxon>
        <taxon>Dothideomycetes</taxon>
        <taxon>Dothideomycetidae</taxon>
        <taxon>Capnodiales</taxon>
        <taxon>Capnodiaceae</taxon>
        <taxon>Polychaeton</taxon>
    </lineage>
</organism>
<dbReference type="PANTHER" id="PTHR12905:SF0">
    <property type="entry name" value="CALCINEURIN-LIKE PHOSPHOESTERASE DOMAIN-CONTAINING PROTEIN"/>
    <property type="match status" value="1"/>
</dbReference>
<evidence type="ECO:0000313" key="2">
    <source>
        <dbReference type="EMBL" id="KAF2722246.1"/>
    </source>
</evidence>
<evidence type="ECO:0000259" key="1">
    <source>
        <dbReference type="Pfam" id="PF00149"/>
    </source>
</evidence>
<dbReference type="SUPFAM" id="SSF56300">
    <property type="entry name" value="Metallo-dependent phosphatases"/>
    <property type="match status" value="1"/>
</dbReference>
<proteinExistence type="predicted"/>
<dbReference type="Pfam" id="PF00149">
    <property type="entry name" value="Metallophos"/>
    <property type="match status" value="1"/>
</dbReference>
<sequence>MQSTTDCPKCTRVLVLSDTHGESSIESTELPQADIAIHCGDLTDESKLSEFHASLRLLESLPAPLELVIAGNHDFTLDNNTYQQKATEATTRLGIEPELLRRELGALFDADNARAAGIVLLDEGNHSFNLTNGAQLTVYASPLTPSASADWGFQYIPAYGDGEFDHAWDIREKTDIVITHSPPRGVLDHTDSRQKADSPSLLSAVAKMKPKLHCFGHIHEGWGARAVAWRPNEEMEGERAVSHFTAIDNDHSVTVKSLTTLKGGKLGTEEVASGKMRKAEEYLQKGYCEAKLPCGEQASSDGLDKTLLVNASIESRDPEGGQQLPWLVELNLPAHA</sequence>
<comment type="caution">
    <text evidence="2">The sequence shown here is derived from an EMBL/GenBank/DDBJ whole genome shotgun (WGS) entry which is preliminary data.</text>
</comment>
<dbReference type="PANTHER" id="PTHR12905">
    <property type="entry name" value="METALLOPHOSPHOESTERASE"/>
    <property type="match status" value="1"/>
</dbReference>
<dbReference type="AlphaFoldDB" id="A0A9P4QCA4"/>
<dbReference type="InterPro" id="IPR051693">
    <property type="entry name" value="UPF0046_metallophosphoest"/>
</dbReference>
<dbReference type="Proteomes" id="UP000799441">
    <property type="component" value="Unassembled WGS sequence"/>
</dbReference>
<dbReference type="GO" id="GO:0016787">
    <property type="term" value="F:hydrolase activity"/>
    <property type="evidence" value="ECO:0007669"/>
    <property type="project" value="InterPro"/>
</dbReference>
<dbReference type="EMBL" id="MU003784">
    <property type="protein sequence ID" value="KAF2722246.1"/>
    <property type="molecule type" value="Genomic_DNA"/>
</dbReference>
<dbReference type="CDD" id="cd07379">
    <property type="entry name" value="MPP_239FB"/>
    <property type="match status" value="1"/>
</dbReference>
<evidence type="ECO:0000313" key="3">
    <source>
        <dbReference type="Proteomes" id="UP000799441"/>
    </source>
</evidence>